<evidence type="ECO:0000259" key="7">
    <source>
        <dbReference type="PROSITE" id="PS50957"/>
    </source>
</evidence>
<evidence type="ECO:0000313" key="8">
    <source>
        <dbReference type="EMBL" id="MDE45099.1"/>
    </source>
</evidence>
<keyword evidence="4" id="KW-0833">Ubl conjugation pathway</keyword>
<proteinExistence type="predicted"/>
<dbReference type="SMART" id="SM01246">
    <property type="entry name" value="Josephin"/>
    <property type="match status" value="1"/>
</dbReference>
<evidence type="ECO:0000256" key="3">
    <source>
        <dbReference type="ARBA" id="ARBA00022670"/>
    </source>
</evidence>
<accession>A0A6G1S417</accession>
<reference evidence="8" key="1">
    <citation type="submission" date="2018-10" db="EMBL/GenBank/DDBJ databases">
        <title>Transcriptome assembly of Aceria tosichella (Wheat curl mite) Type 2.</title>
        <authorList>
            <person name="Scully E.D."/>
            <person name="Geib S.M."/>
            <person name="Palmer N.A."/>
            <person name="Gupta A.K."/>
            <person name="Sarath G."/>
            <person name="Tatineni S."/>
        </authorList>
    </citation>
    <scope>NUCLEOTIDE SEQUENCE</scope>
    <source>
        <strain evidence="8">LincolnNE</strain>
    </source>
</reference>
<dbReference type="InterPro" id="IPR040053">
    <property type="entry name" value="JOSD1/2"/>
</dbReference>
<comment type="catalytic activity">
    <reaction evidence="1">
        <text>Thiol-dependent hydrolysis of ester, thioester, amide, peptide and isopeptide bonds formed by the C-terminal Gly of ubiquitin (a 76-residue protein attached to proteins as an intracellular targeting signal).</text>
        <dbReference type="EC" id="3.4.19.12"/>
    </reaction>
</comment>
<dbReference type="PANTHER" id="PTHR13291">
    <property type="entry name" value="JOSEPHIN 1, 2"/>
    <property type="match status" value="1"/>
</dbReference>
<feature type="active site" evidence="6">
    <location>
        <position position="31"/>
    </location>
</feature>
<gene>
    <name evidence="8" type="primary">JOSD2</name>
    <name evidence="8" type="ORF">g.147</name>
</gene>
<dbReference type="EMBL" id="GGYP01000328">
    <property type="protein sequence ID" value="MDE45099.1"/>
    <property type="molecule type" value="Transcribed_RNA"/>
</dbReference>
<sequence>MNRATSDSKTDIGPGNNNIRIYHERQSKQLCALHALNNLFQSPKAFTKHELDTICKELAPDARIFNPHRSVLGLGCYDVNVIIAALGKKGYDVIWFDKRKDPSCLVLDKILGFILNVPNVPSYTFFAMPLNYIPMQAQIWSSQKHWITIRKIGQYYYNLDSKLISPVCVGDEVALLQHFRQNSSIEQVEILIVVPKCVAEDQSWIRR</sequence>
<dbReference type="PANTHER" id="PTHR13291:SF0">
    <property type="entry name" value="JOSEPHIN-LIKE PROTEIN"/>
    <property type="match status" value="1"/>
</dbReference>
<feature type="active site" evidence="6">
    <location>
        <position position="145"/>
    </location>
</feature>
<evidence type="ECO:0000256" key="5">
    <source>
        <dbReference type="ARBA" id="ARBA00022801"/>
    </source>
</evidence>
<dbReference type="GO" id="GO:0016579">
    <property type="term" value="P:protein deubiquitination"/>
    <property type="evidence" value="ECO:0007669"/>
    <property type="project" value="InterPro"/>
</dbReference>
<dbReference type="PROSITE" id="PS50957">
    <property type="entry name" value="JOSEPHIN"/>
    <property type="match status" value="1"/>
</dbReference>
<dbReference type="GO" id="GO:0006508">
    <property type="term" value="P:proteolysis"/>
    <property type="evidence" value="ECO:0007669"/>
    <property type="project" value="UniProtKB-KW"/>
</dbReference>
<feature type="domain" description="Josephin" evidence="7">
    <location>
        <begin position="18"/>
        <end position="207"/>
    </location>
</feature>
<evidence type="ECO:0000256" key="1">
    <source>
        <dbReference type="ARBA" id="ARBA00000707"/>
    </source>
</evidence>
<dbReference type="PRINTS" id="PR01233">
    <property type="entry name" value="JOSEPHIN"/>
</dbReference>
<organism evidence="8">
    <name type="scientific">Aceria tosichella</name>
    <name type="common">wheat curl mite</name>
    <dbReference type="NCBI Taxonomy" id="561515"/>
    <lineage>
        <taxon>Eukaryota</taxon>
        <taxon>Metazoa</taxon>
        <taxon>Ecdysozoa</taxon>
        <taxon>Arthropoda</taxon>
        <taxon>Chelicerata</taxon>
        <taxon>Arachnida</taxon>
        <taxon>Acari</taxon>
        <taxon>Acariformes</taxon>
        <taxon>Trombidiformes</taxon>
        <taxon>Prostigmata</taxon>
        <taxon>Eupodina</taxon>
        <taxon>Eriophyoidea</taxon>
        <taxon>Eriophyidae</taxon>
        <taxon>Eriophyinae</taxon>
        <taxon>Aceriini</taxon>
        <taxon>Aceria</taxon>
    </lineage>
</organism>
<feature type="active site" evidence="6">
    <location>
        <position position="160"/>
    </location>
</feature>
<name>A0A6G1S417_9ACAR</name>
<keyword evidence="3" id="KW-0645">Protease</keyword>
<evidence type="ECO:0000256" key="2">
    <source>
        <dbReference type="ARBA" id="ARBA00012759"/>
    </source>
</evidence>
<keyword evidence="5 6" id="KW-0378">Hydrolase</keyword>
<evidence type="ECO:0000256" key="6">
    <source>
        <dbReference type="PROSITE-ProRule" id="PRU00331"/>
    </source>
</evidence>
<dbReference type="AlphaFoldDB" id="A0A6G1S417"/>
<dbReference type="Pfam" id="PF02099">
    <property type="entry name" value="Josephin"/>
    <property type="match status" value="1"/>
</dbReference>
<dbReference type="EC" id="3.4.19.12" evidence="2"/>
<dbReference type="GO" id="GO:0004843">
    <property type="term" value="F:cysteine-type deubiquitinase activity"/>
    <property type="evidence" value="ECO:0007669"/>
    <property type="project" value="UniProtKB-EC"/>
</dbReference>
<dbReference type="Gene3D" id="3.90.70.40">
    <property type="match status" value="1"/>
</dbReference>
<dbReference type="InterPro" id="IPR006155">
    <property type="entry name" value="Josephin"/>
</dbReference>
<protein>
    <recommendedName>
        <fullName evidence="2">ubiquitinyl hydrolase 1</fullName>
        <ecNumber evidence="2">3.4.19.12</ecNumber>
    </recommendedName>
</protein>
<evidence type="ECO:0000256" key="4">
    <source>
        <dbReference type="ARBA" id="ARBA00022786"/>
    </source>
</evidence>